<dbReference type="AlphaFoldDB" id="A0A6A7B3F7"/>
<protein>
    <submittedName>
        <fullName evidence="1">Uncharacterized protein</fullName>
    </submittedName>
</protein>
<evidence type="ECO:0000313" key="1">
    <source>
        <dbReference type="EMBL" id="KAF2850020.1"/>
    </source>
</evidence>
<gene>
    <name evidence="1" type="ORF">T440DRAFT_468729</name>
</gene>
<organism evidence="1 2">
    <name type="scientific">Plenodomus tracheiphilus IPT5</name>
    <dbReference type="NCBI Taxonomy" id="1408161"/>
    <lineage>
        <taxon>Eukaryota</taxon>
        <taxon>Fungi</taxon>
        <taxon>Dikarya</taxon>
        <taxon>Ascomycota</taxon>
        <taxon>Pezizomycotina</taxon>
        <taxon>Dothideomycetes</taxon>
        <taxon>Pleosporomycetidae</taxon>
        <taxon>Pleosporales</taxon>
        <taxon>Pleosporineae</taxon>
        <taxon>Leptosphaeriaceae</taxon>
        <taxon>Plenodomus</taxon>
    </lineage>
</organism>
<name>A0A6A7B3F7_9PLEO</name>
<accession>A0A6A7B3F7</accession>
<dbReference type="Proteomes" id="UP000799423">
    <property type="component" value="Unassembled WGS sequence"/>
</dbReference>
<reference evidence="1" key="1">
    <citation type="submission" date="2020-01" db="EMBL/GenBank/DDBJ databases">
        <authorList>
            <consortium name="DOE Joint Genome Institute"/>
            <person name="Haridas S."/>
            <person name="Albert R."/>
            <person name="Binder M."/>
            <person name="Bloem J."/>
            <person name="Labutti K."/>
            <person name="Salamov A."/>
            <person name="Andreopoulos B."/>
            <person name="Baker S.E."/>
            <person name="Barry K."/>
            <person name="Bills G."/>
            <person name="Bluhm B.H."/>
            <person name="Cannon C."/>
            <person name="Castanera R."/>
            <person name="Culley D.E."/>
            <person name="Daum C."/>
            <person name="Ezra D."/>
            <person name="Gonzalez J.B."/>
            <person name="Henrissat B."/>
            <person name="Kuo A."/>
            <person name="Liang C."/>
            <person name="Lipzen A."/>
            <person name="Lutzoni F."/>
            <person name="Magnuson J."/>
            <person name="Mondo S."/>
            <person name="Nolan M."/>
            <person name="Ohm R."/>
            <person name="Pangilinan J."/>
            <person name="Park H.-J."/>
            <person name="Ramirez L."/>
            <person name="Alfaro M."/>
            <person name="Sun H."/>
            <person name="Tritt A."/>
            <person name="Yoshinaga Y."/>
            <person name="Zwiers L.-H."/>
            <person name="Turgeon B.G."/>
            <person name="Goodwin S.B."/>
            <person name="Spatafora J.W."/>
            <person name="Crous P.W."/>
            <person name="Grigoriev I.V."/>
        </authorList>
    </citation>
    <scope>NUCLEOTIDE SEQUENCE</scope>
    <source>
        <strain evidence="1">IPT5</strain>
    </source>
</reference>
<sequence>MALLKYPNPNEILSSLHTLELTAWKQMQTGAIYLSCTTFHKALTLIRKVHYSSSWDPLVATAGMPWVQRIAKICFNLSLVIVRSPLHRNTHPLPSLLVENALLAGVNATERGFWVRGFKYVGDEEEEEERGWLYYHIAYFYRTRCVIGVLEQVEDFLRRALVLLPGNALVLEEWWRFLAWRHYLRWGVWVD</sequence>
<evidence type="ECO:0000313" key="2">
    <source>
        <dbReference type="Proteomes" id="UP000799423"/>
    </source>
</evidence>
<proteinExistence type="predicted"/>
<dbReference type="EMBL" id="MU006308">
    <property type="protein sequence ID" value="KAF2850020.1"/>
    <property type="molecule type" value="Genomic_DNA"/>
</dbReference>
<keyword evidence="2" id="KW-1185">Reference proteome</keyword>